<evidence type="ECO:0000256" key="2">
    <source>
        <dbReference type="ARBA" id="ARBA00022679"/>
    </source>
</evidence>
<evidence type="ECO:0000256" key="4">
    <source>
        <dbReference type="ARBA" id="ARBA00022741"/>
    </source>
</evidence>
<dbReference type="GO" id="GO:0016020">
    <property type="term" value="C:membrane"/>
    <property type="evidence" value="ECO:0007669"/>
    <property type="project" value="UniProtKB-SubCell"/>
</dbReference>
<accession>A0A8J3WI28</accession>
<dbReference type="EMBL" id="BOOI01000081">
    <property type="protein sequence ID" value="GIH88456.1"/>
    <property type="molecule type" value="Genomic_DNA"/>
</dbReference>
<keyword evidence="8 9" id="KW-0472">Membrane</keyword>
<dbReference type="Proteomes" id="UP000655044">
    <property type="component" value="Unassembled WGS sequence"/>
</dbReference>
<name>A0A8J3WI28_PLARO</name>
<gene>
    <name evidence="11" type="ORF">Pro02_68640</name>
</gene>
<evidence type="ECO:0000313" key="11">
    <source>
        <dbReference type="EMBL" id="GIH88456.1"/>
    </source>
</evidence>
<feature type="domain" description="Protein kinase" evidence="10">
    <location>
        <begin position="18"/>
        <end position="267"/>
    </location>
</feature>
<dbReference type="Pfam" id="PF06271">
    <property type="entry name" value="RDD"/>
    <property type="match status" value="1"/>
</dbReference>
<evidence type="ECO:0000256" key="1">
    <source>
        <dbReference type="ARBA" id="ARBA00004141"/>
    </source>
</evidence>
<evidence type="ECO:0000313" key="12">
    <source>
        <dbReference type="Proteomes" id="UP000655044"/>
    </source>
</evidence>
<dbReference type="Gene3D" id="3.30.200.20">
    <property type="entry name" value="Phosphorylase Kinase, domain 1"/>
    <property type="match status" value="1"/>
</dbReference>
<keyword evidence="3 9" id="KW-0812">Transmembrane</keyword>
<keyword evidence="5" id="KW-0418">Kinase</keyword>
<organism evidence="11 12">
    <name type="scientific">Planobispora rosea</name>
    <dbReference type="NCBI Taxonomy" id="35762"/>
    <lineage>
        <taxon>Bacteria</taxon>
        <taxon>Bacillati</taxon>
        <taxon>Actinomycetota</taxon>
        <taxon>Actinomycetes</taxon>
        <taxon>Streptosporangiales</taxon>
        <taxon>Streptosporangiaceae</taxon>
        <taxon>Planobispora</taxon>
    </lineage>
</organism>
<dbReference type="PROSITE" id="PS50011">
    <property type="entry name" value="PROTEIN_KINASE_DOM"/>
    <property type="match status" value="1"/>
</dbReference>
<dbReference type="Pfam" id="PF00069">
    <property type="entry name" value="Pkinase"/>
    <property type="match status" value="1"/>
</dbReference>
<proteinExistence type="predicted"/>
<dbReference type="RefSeq" id="WP_068926688.1">
    <property type="nucleotide sequence ID" value="NZ_BMQP01000006.1"/>
</dbReference>
<keyword evidence="7 9" id="KW-1133">Transmembrane helix</keyword>
<dbReference type="InterPro" id="IPR008271">
    <property type="entry name" value="Ser/Thr_kinase_AS"/>
</dbReference>
<dbReference type="Gene3D" id="1.10.510.10">
    <property type="entry name" value="Transferase(Phosphotransferase) domain 1"/>
    <property type="match status" value="1"/>
</dbReference>
<feature type="transmembrane region" description="Helical" evidence="9">
    <location>
        <begin position="413"/>
        <end position="431"/>
    </location>
</feature>
<dbReference type="InterPro" id="IPR010432">
    <property type="entry name" value="RDD"/>
</dbReference>
<dbReference type="GO" id="GO:0005524">
    <property type="term" value="F:ATP binding"/>
    <property type="evidence" value="ECO:0007669"/>
    <property type="project" value="UniProtKB-KW"/>
</dbReference>
<feature type="transmembrane region" description="Helical" evidence="9">
    <location>
        <begin position="350"/>
        <end position="372"/>
    </location>
</feature>
<keyword evidence="6" id="KW-0067">ATP-binding</keyword>
<keyword evidence="12" id="KW-1185">Reference proteome</keyword>
<feature type="transmembrane region" description="Helical" evidence="9">
    <location>
        <begin position="467"/>
        <end position="486"/>
    </location>
</feature>
<comment type="subcellular location">
    <subcellularLocation>
        <location evidence="1">Membrane</location>
        <topology evidence="1">Multi-pass membrane protein</topology>
    </subcellularLocation>
</comment>
<protein>
    <recommendedName>
        <fullName evidence="10">Protein kinase domain-containing protein</fullName>
    </recommendedName>
</protein>
<evidence type="ECO:0000259" key="10">
    <source>
        <dbReference type="PROSITE" id="PS50011"/>
    </source>
</evidence>
<feature type="transmembrane region" description="Helical" evidence="9">
    <location>
        <begin position="584"/>
        <end position="601"/>
    </location>
</feature>
<reference evidence="11" key="1">
    <citation type="submission" date="2021-01" db="EMBL/GenBank/DDBJ databases">
        <title>Whole genome shotgun sequence of Planobispora rosea NBRC 15558.</title>
        <authorList>
            <person name="Komaki H."/>
            <person name="Tamura T."/>
        </authorList>
    </citation>
    <scope>NUCLEOTIDE SEQUENCE</scope>
    <source>
        <strain evidence="11">NBRC 15558</strain>
    </source>
</reference>
<evidence type="ECO:0000256" key="6">
    <source>
        <dbReference type="ARBA" id="ARBA00022840"/>
    </source>
</evidence>
<dbReference type="CDD" id="cd14014">
    <property type="entry name" value="STKc_PknB_like"/>
    <property type="match status" value="1"/>
</dbReference>
<feature type="transmembrane region" description="Helical" evidence="9">
    <location>
        <begin position="378"/>
        <end position="401"/>
    </location>
</feature>
<dbReference type="PANTHER" id="PTHR43289">
    <property type="entry name" value="MITOGEN-ACTIVATED PROTEIN KINASE KINASE KINASE 20-RELATED"/>
    <property type="match status" value="1"/>
</dbReference>
<dbReference type="GO" id="GO:0004674">
    <property type="term" value="F:protein serine/threonine kinase activity"/>
    <property type="evidence" value="ECO:0007669"/>
    <property type="project" value="TreeGrafter"/>
</dbReference>
<dbReference type="InterPro" id="IPR011009">
    <property type="entry name" value="Kinase-like_dom_sf"/>
</dbReference>
<feature type="transmembrane region" description="Helical" evidence="9">
    <location>
        <begin position="498"/>
        <end position="523"/>
    </location>
</feature>
<feature type="transmembrane region" description="Helical" evidence="9">
    <location>
        <begin position="551"/>
        <end position="572"/>
    </location>
</feature>
<dbReference type="OrthoDB" id="9762169at2"/>
<evidence type="ECO:0000256" key="7">
    <source>
        <dbReference type="ARBA" id="ARBA00022989"/>
    </source>
</evidence>
<comment type="caution">
    <text evidence="11">The sequence shown here is derived from an EMBL/GenBank/DDBJ whole genome shotgun (WGS) entry which is preliminary data.</text>
</comment>
<evidence type="ECO:0000256" key="9">
    <source>
        <dbReference type="SAM" id="Phobius"/>
    </source>
</evidence>
<evidence type="ECO:0000256" key="5">
    <source>
        <dbReference type="ARBA" id="ARBA00022777"/>
    </source>
</evidence>
<dbReference type="PROSITE" id="PS00108">
    <property type="entry name" value="PROTEIN_KINASE_ST"/>
    <property type="match status" value="1"/>
</dbReference>
<evidence type="ECO:0000256" key="3">
    <source>
        <dbReference type="ARBA" id="ARBA00022692"/>
    </source>
</evidence>
<sequence length="696" mass="73412">MTDHRALSPEDPEQVGDYRIASVLGRGGQGIVYLGLTPSGGRVAVKVLHAHLVGDEQARRRFLREVDAARAVEEFCTARVLDTGLIGTRPYVVSEYVDGESLQDLIRRDGPRDPGGLHRLAIGTVAALAAVHRAGIVHRDFKPTNVLLSIDGPRVIDFGIARALDATATMTSGVVGTPAYMSPEQISGEPAGPASDVFSWALTMVYAATGKAAFGSDSVPSVMNRILNHEPDLSALPEPLRGIAARCLAKQPERRPSAAEVLRDLTGQGRAGREDPAGFARTGSVASPVPGSVAGAAPASPTLVEPVLPTRSASAVPRPGQAPPQAVSGGWTSAAGLAHPASPFGRAMTVMLRLCMLAGALAGVLFIVNLNYPVFTGSLGYSIVTAVWCLAFLSVTFAAWAAPSGPRRALESMALTAGIATAVSVLLNWLLPSDGSVPWLAWVTRITLTVWFLLLAGVFWRRSRGAYVLGLATIAFYVLSAIAVVVDGTELRPDSPEQLFLIIHRELSVLWLAWLAVFFRSLFSTDDGRIRKNGHAVGDPLPGGSARPAGWGARAGAFVVDGLFPCVPVLVLSLQPMRFRSPDLTFPILSLVVIVLMGLLIRIEEGAHGQTPGKRVAGIWLVQEESGLFVGAGTAMARSFCHIVDALPLGIGYLFPLWDPKGQTFADKITGTLVVTPVATGAARPPAGVRAQPMGR</sequence>
<dbReference type="AlphaFoldDB" id="A0A8J3WI28"/>
<feature type="transmembrane region" description="Helical" evidence="9">
    <location>
        <begin position="437"/>
        <end position="460"/>
    </location>
</feature>
<keyword evidence="2" id="KW-0808">Transferase</keyword>
<dbReference type="SUPFAM" id="SSF56112">
    <property type="entry name" value="Protein kinase-like (PK-like)"/>
    <property type="match status" value="1"/>
</dbReference>
<evidence type="ECO:0000256" key="8">
    <source>
        <dbReference type="ARBA" id="ARBA00023136"/>
    </source>
</evidence>
<keyword evidence="4" id="KW-0547">Nucleotide-binding</keyword>
<dbReference type="PANTHER" id="PTHR43289:SF34">
    <property type="entry name" value="SERINE_THREONINE-PROTEIN KINASE YBDM-RELATED"/>
    <property type="match status" value="1"/>
</dbReference>
<dbReference type="InterPro" id="IPR000719">
    <property type="entry name" value="Prot_kinase_dom"/>
</dbReference>